<evidence type="ECO:0000313" key="2">
    <source>
        <dbReference type="EMBL" id="BBH27019.1"/>
    </source>
</evidence>
<keyword evidence="1" id="KW-0812">Transmembrane</keyword>
<dbReference type="EMBL" id="AP019309">
    <property type="protein sequence ID" value="BBH27019.1"/>
    <property type="molecule type" value="Genomic_DNA"/>
</dbReference>
<keyword evidence="1" id="KW-1133">Transmembrane helix</keyword>
<protein>
    <recommendedName>
        <fullName evidence="4">DUF948 domain-containing protein</fullName>
    </recommendedName>
</protein>
<keyword evidence="3" id="KW-1185">Reference proteome</keyword>
<dbReference type="RefSeq" id="WP_125119789.1">
    <property type="nucleotide sequence ID" value="NZ_AP019309.1"/>
</dbReference>
<proteinExistence type="predicted"/>
<sequence>MIIGKIIASLLFLVLGVVLIYIGIKILMLRSVIDDFHRQVEEEYRPQIAELNETVEDAFASLQDLNDVIASTHKLFTKLLNIFFKDRKVRRQKY</sequence>
<organism evidence="2 3">
    <name type="scientific">Intestinibaculum porci</name>
    <dbReference type="NCBI Taxonomy" id="2487118"/>
    <lineage>
        <taxon>Bacteria</taxon>
        <taxon>Bacillati</taxon>
        <taxon>Bacillota</taxon>
        <taxon>Erysipelotrichia</taxon>
        <taxon>Erysipelotrichales</taxon>
        <taxon>Erysipelotrichaceae</taxon>
        <taxon>Intestinibaculum</taxon>
    </lineage>
</organism>
<keyword evidence="1" id="KW-0472">Membrane</keyword>
<evidence type="ECO:0008006" key="4">
    <source>
        <dbReference type="Google" id="ProtNLM"/>
    </source>
</evidence>
<feature type="transmembrane region" description="Helical" evidence="1">
    <location>
        <begin position="6"/>
        <end position="28"/>
    </location>
</feature>
<dbReference type="AlphaFoldDB" id="A0A3G9JVH1"/>
<accession>A0A3G9JVH1</accession>
<dbReference type="KEGG" id="ebm:SG0102_19530"/>
<dbReference type="Proteomes" id="UP000268059">
    <property type="component" value="Chromosome"/>
</dbReference>
<name>A0A3G9JVH1_9FIRM</name>
<evidence type="ECO:0000256" key="1">
    <source>
        <dbReference type="SAM" id="Phobius"/>
    </source>
</evidence>
<reference evidence="2 3" key="1">
    <citation type="submission" date="2018-11" db="EMBL/GenBank/DDBJ databases">
        <title>Novel Erysipelotrichaceae bacterium isolated from small intestine of a swine.</title>
        <authorList>
            <person name="Kim J.S."/>
            <person name="Choe H."/>
            <person name="Lee Y.R."/>
            <person name="Kim K.M."/>
            <person name="Park D.S."/>
        </authorList>
    </citation>
    <scope>NUCLEOTIDE SEQUENCE [LARGE SCALE GENOMIC DNA]</scope>
    <source>
        <strain evidence="2 3">SG0102</strain>
    </source>
</reference>
<dbReference type="InParanoid" id="A0A3G9JVH1"/>
<gene>
    <name evidence="2" type="ORF">SG0102_19530</name>
</gene>
<evidence type="ECO:0000313" key="3">
    <source>
        <dbReference type="Proteomes" id="UP000268059"/>
    </source>
</evidence>